<gene>
    <name evidence="2" type="ORF">S01H1_69979</name>
</gene>
<name>X0XYX5_9ZZZZ</name>
<dbReference type="AlphaFoldDB" id="X0XYX5"/>
<accession>X0XYX5</accession>
<feature type="non-terminal residue" evidence="2">
    <location>
        <position position="246"/>
    </location>
</feature>
<organism evidence="2">
    <name type="scientific">marine sediment metagenome</name>
    <dbReference type="NCBI Taxonomy" id="412755"/>
    <lineage>
        <taxon>unclassified sequences</taxon>
        <taxon>metagenomes</taxon>
        <taxon>ecological metagenomes</taxon>
    </lineage>
</organism>
<sequence length="246" mass="27364">GFVERGYEEDEAQIPLVSTCLHISKCLQRADEFDLIHSNFDYLPLTYLPFIKTPMLTTIHGFSDPDILRVYHDHKDTYYVSISDSDRDPDLPYLATVYNGIDLSNLTFRAAAGDKLVHYGRIHLDKGTHLAIEVAKKCGQDLIIAGIIQDQEYFDKLIKPHINDTSIKFIGPVNPVQRDALLKEAYAVIHLNTIPERFGLVMAESMAAGVPVIAMDLGSCREVIADGQTGYLVNSVDEAVEAVGKI</sequence>
<feature type="domain" description="Glycosyl transferase family 1" evidence="1">
    <location>
        <begin position="115"/>
        <end position="242"/>
    </location>
</feature>
<comment type="caution">
    <text evidence="2">The sequence shown here is derived from an EMBL/GenBank/DDBJ whole genome shotgun (WGS) entry which is preliminary data.</text>
</comment>
<dbReference type="PANTHER" id="PTHR12526:SF595">
    <property type="entry name" value="BLL5217 PROTEIN"/>
    <property type="match status" value="1"/>
</dbReference>
<dbReference type="SUPFAM" id="SSF53756">
    <property type="entry name" value="UDP-Glycosyltransferase/glycogen phosphorylase"/>
    <property type="match status" value="1"/>
</dbReference>
<dbReference type="PANTHER" id="PTHR12526">
    <property type="entry name" value="GLYCOSYLTRANSFERASE"/>
    <property type="match status" value="1"/>
</dbReference>
<dbReference type="GO" id="GO:0016757">
    <property type="term" value="F:glycosyltransferase activity"/>
    <property type="evidence" value="ECO:0007669"/>
    <property type="project" value="InterPro"/>
</dbReference>
<dbReference type="EMBL" id="BARS01046488">
    <property type="protein sequence ID" value="GAG29926.1"/>
    <property type="molecule type" value="Genomic_DNA"/>
</dbReference>
<evidence type="ECO:0000313" key="2">
    <source>
        <dbReference type="EMBL" id="GAG29926.1"/>
    </source>
</evidence>
<reference evidence="2" key="1">
    <citation type="journal article" date="2014" name="Front. Microbiol.">
        <title>High frequency of phylogenetically diverse reductive dehalogenase-homologous genes in deep subseafloor sedimentary metagenomes.</title>
        <authorList>
            <person name="Kawai M."/>
            <person name="Futagami T."/>
            <person name="Toyoda A."/>
            <person name="Takaki Y."/>
            <person name="Nishi S."/>
            <person name="Hori S."/>
            <person name="Arai W."/>
            <person name="Tsubouchi T."/>
            <person name="Morono Y."/>
            <person name="Uchiyama I."/>
            <person name="Ito T."/>
            <person name="Fujiyama A."/>
            <person name="Inagaki F."/>
            <person name="Takami H."/>
        </authorList>
    </citation>
    <scope>NUCLEOTIDE SEQUENCE</scope>
    <source>
        <strain evidence="2">Expedition CK06-06</strain>
    </source>
</reference>
<proteinExistence type="predicted"/>
<protein>
    <recommendedName>
        <fullName evidence="1">Glycosyl transferase family 1 domain-containing protein</fullName>
    </recommendedName>
</protein>
<dbReference type="Pfam" id="PF00534">
    <property type="entry name" value="Glycos_transf_1"/>
    <property type="match status" value="1"/>
</dbReference>
<dbReference type="InterPro" id="IPR001296">
    <property type="entry name" value="Glyco_trans_1"/>
</dbReference>
<feature type="non-terminal residue" evidence="2">
    <location>
        <position position="1"/>
    </location>
</feature>
<evidence type="ECO:0000259" key="1">
    <source>
        <dbReference type="Pfam" id="PF00534"/>
    </source>
</evidence>
<dbReference type="Gene3D" id="3.40.50.2000">
    <property type="entry name" value="Glycogen Phosphorylase B"/>
    <property type="match status" value="2"/>
</dbReference>